<comment type="caution">
    <text evidence="3">The sequence shown here is derived from an EMBL/GenBank/DDBJ whole genome shotgun (WGS) entry which is preliminary data.</text>
</comment>
<protein>
    <recommendedName>
        <fullName evidence="2">Glycosyl transferase family 1 domain-containing protein</fullName>
    </recommendedName>
</protein>
<dbReference type="GO" id="GO:0016757">
    <property type="term" value="F:glycosyltransferase activity"/>
    <property type="evidence" value="ECO:0007669"/>
    <property type="project" value="InterPro"/>
</dbReference>
<dbReference type="PANTHER" id="PTHR13615:SF3">
    <property type="entry name" value="GLYCOSYLTRANSFERASE-LIKE DOMAIN-CONTAINING PROTEIN 1"/>
    <property type="match status" value="1"/>
</dbReference>
<dbReference type="PANTHER" id="PTHR13615">
    <property type="entry name" value="GLYCOSYLTRANSFERASE-LIKE 1"/>
    <property type="match status" value="1"/>
</dbReference>
<name>X0X1R7_9ZZZZ</name>
<dbReference type="AlphaFoldDB" id="X0X1R7"/>
<proteinExistence type="predicted"/>
<dbReference type="Pfam" id="PF00534">
    <property type="entry name" value="Glycos_transf_1"/>
    <property type="match status" value="1"/>
</dbReference>
<feature type="domain" description="Glycosyl transferase family 1" evidence="2">
    <location>
        <begin position="37"/>
        <end position="163"/>
    </location>
</feature>
<reference evidence="3" key="1">
    <citation type="journal article" date="2014" name="Front. Microbiol.">
        <title>High frequency of phylogenetically diverse reductive dehalogenase-homologous genes in deep subseafloor sedimentary metagenomes.</title>
        <authorList>
            <person name="Kawai M."/>
            <person name="Futagami T."/>
            <person name="Toyoda A."/>
            <person name="Takaki Y."/>
            <person name="Nishi S."/>
            <person name="Hori S."/>
            <person name="Arai W."/>
            <person name="Tsubouchi T."/>
            <person name="Morono Y."/>
            <person name="Uchiyama I."/>
            <person name="Ito T."/>
            <person name="Fujiyama A."/>
            <person name="Inagaki F."/>
            <person name="Takami H."/>
        </authorList>
    </citation>
    <scope>NUCLEOTIDE SEQUENCE</scope>
    <source>
        <strain evidence="3">Expedition CK06-06</strain>
    </source>
</reference>
<accession>X0X1R7</accession>
<feature type="region of interest" description="Disordered" evidence="1">
    <location>
        <begin position="11"/>
        <end position="36"/>
    </location>
</feature>
<dbReference type="InterPro" id="IPR051862">
    <property type="entry name" value="GT-like_domain_containing_1"/>
</dbReference>
<feature type="non-terminal residue" evidence="3">
    <location>
        <position position="1"/>
    </location>
</feature>
<dbReference type="InterPro" id="IPR001296">
    <property type="entry name" value="Glyco_trans_1"/>
</dbReference>
<organism evidence="3">
    <name type="scientific">marine sediment metagenome</name>
    <dbReference type="NCBI Taxonomy" id="412755"/>
    <lineage>
        <taxon>unclassified sequences</taxon>
        <taxon>metagenomes</taxon>
        <taxon>ecological metagenomes</taxon>
    </lineage>
</organism>
<sequence>LRQVPDCAPRSTLDSLSRRSRVMPPGADLGPFVSGQKKVRPPDGPLTILWNHRWEDDKNPNDFFRLLFLLAEEGYPFRLSVVGETLRKWPPVFQQARKRLGNRMVQFGYLPKRDDYIETVRQADVVVSTAVREFFSLSVVEATAAGLYPLLPNRLSFPEIIQSRWHREFLYRDDRGLRSRLVRLLEGKVDWVPARQLSRQIQACDWHNRIRKYDDALALVAQSSRV</sequence>
<dbReference type="EMBL" id="BARS01042599">
    <property type="protein sequence ID" value="GAG30578.1"/>
    <property type="molecule type" value="Genomic_DNA"/>
</dbReference>
<evidence type="ECO:0000313" key="3">
    <source>
        <dbReference type="EMBL" id="GAG30578.1"/>
    </source>
</evidence>
<gene>
    <name evidence="3" type="ORF">S01H1_64621</name>
</gene>
<dbReference type="SUPFAM" id="SSF53756">
    <property type="entry name" value="UDP-Glycosyltransferase/glycogen phosphorylase"/>
    <property type="match status" value="1"/>
</dbReference>
<evidence type="ECO:0000259" key="2">
    <source>
        <dbReference type="Pfam" id="PF00534"/>
    </source>
</evidence>
<evidence type="ECO:0000256" key="1">
    <source>
        <dbReference type="SAM" id="MobiDB-lite"/>
    </source>
</evidence>
<dbReference type="Gene3D" id="3.40.50.2000">
    <property type="entry name" value="Glycogen Phosphorylase B"/>
    <property type="match status" value="2"/>
</dbReference>